<feature type="signal peptide" evidence="1">
    <location>
        <begin position="1"/>
        <end position="27"/>
    </location>
</feature>
<dbReference type="InterPro" id="IPR038255">
    <property type="entry name" value="PBS_linker_sf"/>
</dbReference>
<keyword evidence="1" id="KW-0732">Signal</keyword>
<dbReference type="Proteomes" id="UP001198182">
    <property type="component" value="Unassembled WGS sequence"/>
</dbReference>
<reference evidence="3" key="1">
    <citation type="submission" date="2021-10" db="EMBL/GenBank/DDBJ databases">
        <title>Anaerobic single-cell dispensing facilitates the cultivation of human gut bacteria.</title>
        <authorList>
            <person name="Afrizal A."/>
        </authorList>
    </citation>
    <scope>NUCLEOTIDE SEQUENCE</scope>
    <source>
        <strain evidence="3">CLA-AA-H215</strain>
    </source>
</reference>
<proteinExistence type="predicted"/>
<dbReference type="InterPro" id="IPR025282">
    <property type="entry name" value="DUF4214"/>
</dbReference>
<evidence type="ECO:0000313" key="4">
    <source>
        <dbReference type="Proteomes" id="UP001198182"/>
    </source>
</evidence>
<accession>A0AAE3E7D7</accession>
<evidence type="ECO:0000256" key="1">
    <source>
        <dbReference type="SAM" id="SignalP"/>
    </source>
</evidence>
<name>A0AAE3E7D7_9FIRM</name>
<dbReference type="EMBL" id="JAJEQR010000005">
    <property type="protein sequence ID" value="MCC2229881.1"/>
    <property type="molecule type" value="Genomic_DNA"/>
</dbReference>
<dbReference type="Pfam" id="PF13946">
    <property type="entry name" value="DUF4214"/>
    <property type="match status" value="2"/>
</dbReference>
<organism evidence="3 4">
    <name type="scientific">Hominifimenecus microfluidus</name>
    <dbReference type="NCBI Taxonomy" id="2885348"/>
    <lineage>
        <taxon>Bacteria</taxon>
        <taxon>Bacillati</taxon>
        <taxon>Bacillota</taxon>
        <taxon>Clostridia</taxon>
        <taxon>Lachnospirales</taxon>
        <taxon>Lachnospiraceae</taxon>
        <taxon>Hominifimenecus</taxon>
    </lineage>
</organism>
<dbReference type="AlphaFoldDB" id="A0AAE3E7D7"/>
<sequence length="762" mass="84099">MKNKLAAQLIAAALAMGTVFSGSVVYAAPTATTPYRTLIEHVETSTSNDLLTAEAVDLYAKGGVADFVERLYTVVLGRKSDLKGKQAWIDALTSHRNSGAEVAAGFFFSDEYKKQNKSNKDYVNDLYRTMLGRNCDSAGFTAWIGQLEDGVSRSGIYAGFVYSQEFNKICQDYGINRGDYSSTEERDQNAQVTAFVQRLYRNVLQRNGEVGGLNAWAGVLNRKEESGAAVAAGFILSPEYLNKKITVEDYVEMMYQTLLNRSSDPAGKRSWVNAIVDGSMRACDLISGFAGSKEFQQLCERYGIVSGAGETFDGDFPNMILERTPCNHTWVSRGVTKPTCVQYGDELFLCTTCGEMKTELIPPTGKHTYSSSEVIQKATCENEGLRILTCSVCNSRKEEAIPATGHSYKAAVVTVKPTCTTEGKEVSTCSSCGDKKETVLPATGHSYGKPVVTEPTCGKEGKKVTACSVCGDQQIEVLAPTGNHSYGAPVITAATCTKDGKKVTTCTVCSDEKVDVIPATGHSYEEQIVTDPTCGTEGKKLLTCSTCGDHKEEAIPATGKHTYGDPVVTDPTCTKEGSKVYTCTVCGDEKTKVLEKIAHELQDEITEMVLADEDLGYWKSEIFPAYHGYYHDSVTICNKCKMEFSGDNQINEAIDHEVWYCRSGYHTENRYDKTKWMDRKEYTVMTWECYLTAGQMEHVRITTCKNCDFHQTRKLTGDFTVNPPIIGMEDDPIEDFQDELVPRPSEESYIIGDPNWYIRDLE</sequence>
<comment type="caution">
    <text evidence="3">The sequence shown here is derived from an EMBL/GenBank/DDBJ whole genome shotgun (WGS) entry which is preliminary data.</text>
</comment>
<keyword evidence="4" id="KW-1185">Reference proteome</keyword>
<dbReference type="Gene3D" id="1.10.3130.20">
    <property type="entry name" value="Phycobilisome linker domain"/>
    <property type="match status" value="2"/>
</dbReference>
<feature type="domain" description="DUF4214" evidence="2">
    <location>
        <begin position="103"/>
        <end position="168"/>
    </location>
</feature>
<dbReference type="RefSeq" id="WP_308452667.1">
    <property type="nucleotide sequence ID" value="NZ_JAJEQR010000005.1"/>
</dbReference>
<gene>
    <name evidence="3" type="ORF">LKD81_02530</name>
</gene>
<evidence type="ECO:0000259" key="2">
    <source>
        <dbReference type="Pfam" id="PF13946"/>
    </source>
</evidence>
<protein>
    <submittedName>
        <fullName evidence="3">DUF4214 domain-containing protein</fullName>
    </submittedName>
</protein>
<feature type="domain" description="DUF4214" evidence="2">
    <location>
        <begin position="231"/>
        <end position="298"/>
    </location>
</feature>
<evidence type="ECO:0000313" key="3">
    <source>
        <dbReference type="EMBL" id="MCC2229881.1"/>
    </source>
</evidence>
<feature type="chain" id="PRO_5042266986" evidence="1">
    <location>
        <begin position="28"/>
        <end position="762"/>
    </location>
</feature>